<dbReference type="Proteomes" id="UP000199111">
    <property type="component" value="Unassembled WGS sequence"/>
</dbReference>
<evidence type="ECO:0000313" key="2">
    <source>
        <dbReference type="EMBL" id="SFK27021.1"/>
    </source>
</evidence>
<evidence type="ECO:0008006" key="4">
    <source>
        <dbReference type="Google" id="ProtNLM"/>
    </source>
</evidence>
<proteinExistence type="predicted"/>
<dbReference type="EMBL" id="FOQY01000021">
    <property type="protein sequence ID" value="SFK27021.1"/>
    <property type="molecule type" value="Genomic_DNA"/>
</dbReference>
<reference evidence="3" key="1">
    <citation type="submission" date="2016-10" db="EMBL/GenBank/DDBJ databases">
        <authorList>
            <person name="Varghese N."/>
            <person name="Submissions S."/>
        </authorList>
    </citation>
    <scope>NUCLEOTIDE SEQUENCE [LARGE SCALE GENOMIC DNA]</scope>
    <source>
        <strain evidence="3">CGMCC 4.2126</strain>
    </source>
</reference>
<dbReference type="AlphaFoldDB" id="A0A1I3Y6W2"/>
<feature type="region of interest" description="Disordered" evidence="1">
    <location>
        <begin position="50"/>
        <end position="138"/>
    </location>
</feature>
<dbReference type="RefSeq" id="WP_143121084.1">
    <property type="nucleotide sequence ID" value="NZ_FOQY01000021.1"/>
</dbReference>
<gene>
    <name evidence="2" type="ORF">SAMN05216275_12136</name>
</gene>
<organism evidence="2 3">
    <name type="scientific">Streptosporangium canum</name>
    <dbReference type="NCBI Taxonomy" id="324952"/>
    <lineage>
        <taxon>Bacteria</taxon>
        <taxon>Bacillati</taxon>
        <taxon>Actinomycetota</taxon>
        <taxon>Actinomycetes</taxon>
        <taxon>Streptosporangiales</taxon>
        <taxon>Streptosporangiaceae</taxon>
        <taxon>Streptosporangium</taxon>
    </lineage>
</organism>
<accession>A0A1I3Y6W2</accession>
<keyword evidence="3" id="KW-1185">Reference proteome</keyword>
<evidence type="ECO:0000313" key="3">
    <source>
        <dbReference type="Proteomes" id="UP000199111"/>
    </source>
</evidence>
<feature type="compositionally biased region" description="Low complexity" evidence="1">
    <location>
        <begin position="59"/>
        <end position="72"/>
    </location>
</feature>
<sequence>MRQTLGFIAVWCGATVLAISVAWFGVSDVLHREVFDDARIEPINAAISRTGVASPPSETPTGPVPAVVTPTVSASPDRPTPTPRVTRAEPVRSSPRPRATRAPREPVHIPVRSQDPATAEPRPFTTVPAPGPSAAAPSDDNVRVVNVKGGSVSFAIGGGACRLVAAAPNAGFEAKVAQAPGWIRVDLVRDEHGSAVFCVGAEKRTDTWEY</sequence>
<name>A0A1I3Y6W2_9ACTN</name>
<dbReference type="GeneID" id="96301017"/>
<evidence type="ECO:0000256" key="1">
    <source>
        <dbReference type="SAM" id="MobiDB-lite"/>
    </source>
</evidence>
<protein>
    <recommendedName>
        <fullName evidence="4">Secreted protein</fullName>
    </recommendedName>
</protein>